<dbReference type="PANTHER" id="PTHR30221">
    <property type="entry name" value="SMALL-CONDUCTANCE MECHANOSENSITIVE CHANNEL"/>
    <property type="match status" value="1"/>
</dbReference>
<feature type="transmembrane region" description="Helical" evidence="5">
    <location>
        <begin position="16"/>
        <end position="35"/>
    </location>
</feature>
<evidence type="ECO:0000313" key="7">
    <source>
        <dbReference type="EMBL" id="PRY66569.1"/>
    </source>
</evidence>
<dbReference type="EMBL" id="PVTK01000001">
    <property type="protein sequence ID" value="PRY66569.1"/>
    <property type="molecule type" value="Genomic_DNA"/>
</dbReference>
<protein>
    <recommendedName>
        <fullName evidence="5">Small-conductance mechanosensitive channel</fullName>
    </recommendedName>
</protein>
<proteinExistence type="inferred from homology"/>
<evidence type="ECO:0000256" key="4">
    <source>
        <dbReference type="ARBA" id="ARBA00023136"/>
    </source>
</evidence>
<dbReference type="AlphaFoldDB" id="A0A2T0V8P6"/>
<evidence type="ECO:0000256" key="3">
    <source>
        <dbReference type="ARBA" id="ARBA00022989"/>
    </source>
</evidence>
<comment type="caution">
    <text evidence="7">The sequence shown here is derived from an EMBL/GenBank/DDBJ whole genome shotgun (WGS) entry which is preliminary data.</text>
</comment>
<feature type="domain" description="Mechanosensitive ion channel MscS" evidence="6">
    <location>
        <begin position="103"/>
        <end position="169"/>
    </location>
</feature>
<comment type="similarity">
    <text evidence="5">Belongs to the MscS (TC 1.A.23) family.</text>
</comment>
<keyword evidence="5" id="KW-0813">Transport</keyword>
<evidence type="ECO:0000259" key="6">
    <source>
        <dbReference type="Pfam" id="PF00924"/>
    </source>
</evidence>
<dbReference type="InterPro" id="IPR045275">
    <property type="entry name" value="MscS_archaea/bacteria_type"/>
</dbReference>
<sequence length="284" mass="31365">MDDPKQYARLFNDIDGQTLITLAVILTSVVLLIIVSQRGLNWLANRLHGQVRFRVFALVPLTRLIILITALAIAVPIVIEPSLRNMVTVLGAVGLAIGFALKDYVSSLIAGVVSAIELPYRPGDWVDIEGTYGEVRHVGMRTVKILTPDDDLVAMPHLKLWDTAVYNANNGETSLQCVASFYLHPEHEAGWVRKALRDIALTSAYLKFDQPIIVVAEEQPWGTHYRIRAYPVDPRQQFLFITDLTVRGKRVLSQAGVKAALLPPDAVMDSSDSAGGRRGQHPGR</sequence>
<dbReference type="RefSeq" id="WP_106373529.1">
    <property type="nucleotide sequence ID" value="NZ_PVTK01000001.1"/>
</dbReference>
<dbReference type="Pfam" id="PF00924">
    <property type="entry name" value="MS_channel_2nd"/>
    <property type="match status" value="1"/>
</dbReference>
<keyword evidence="5" id="KW-0997">Cell inner membrane</keyword>
<accession>A0A2T0V8P6</accession>
<dbReference type="InterPro" id="IPR006685">
    <property type="entry name" value="MscS_channel_2nd"/>
</dbReference>
<comment type="subunit">
    <text evidence="5">Homoheptamer.</text>
</comment>
<feature type="transmembrane region" description="Helical" evidence="5">
    <location>
        <begin position="55"/>
        <end position="79"/>
    </location>
</feature>
<keyword evidence="8" id="KW-1185">Reference proteome</keyword>
<evidence type="ECO:0000313" key="8">
    <source>
        <dbReference type="Proteomes" id="UP000237647"/>
    </source>
</evidence>
<dbReference type="SUPFAM" id="SSF50182">
    <property type="entry name" value="Sm-like ribonucleoproteins"/>
    <property type="match status" value="1"/>
</dbReference>
<dbReference type="InterPro" id="IPR023408">
    <property type="entry name" value="MscS_beta-dom_sf"/>
</dbReference>
<evidence type="ECO:0000256" key="1">
    <source>
        <dbReference type="ARBA" id="ARBA00004370"/>
    </source>
</evidence>
<dbReference type="PANTHER" id="PTHR30221:SF1">
    <property type="entry name" value="SMALL-CONDUCTANCE MECHANOSENSITIVE CHANNEL"/>
    <property type="match status" value="1"/>
</dbReference>
<evidence type="ECO:0000256" key="5">
    <source>
        <dbReference type="RuleBase" id="RU369025"/>
    </source>
</evidence>
<name>A0A2T0V8P6_9GAMM</name>
<keyword evidence="3 5" id="KW-1133">Transmembrane helix</keyword>
<organism evidence="7 8">
    <name type="scientific">Vreelandella songnenensis</name>
    <dbReference type="NCBI Taxonomy" id="1176243"/>
    <lineage>
        <taxon>Bacteria</taxon>
        <taxon>Pseudomonadati</taxon>
        <taxon>Pseudomonadota</taxon>
        <taxon>Gammaproteobacteria</taxon>
        <taxon>Oceanospirillales</taxon>
        <taxon>Halomonadaceae</taxon>
        <taxon>Vreelandella</taxon>
    </lineage>
</organism>
<dbReference type="GO" id="GO:0005886">
    <property type="term" value="C:plasma membrane"/>
    <property type="evidence" value="ECO:0007669"/>
    <property type="project" value="UniProtKB-SubCell"/>
</dbReference>
<keyword evidence="5" id="KW-1003">Cell membrane</keyword>
<dbReference type="Gene3D" id="2.30.30.60">
    <property type="match status" value="1"/>
</dbReference>
<comment type="caution">
    <text evidence="5">Lacks conserved residue(s) required for the propagation of feature annotation.</text>
</comment>
<gene>
    <name evidence="7" type="ORF">B0H98_101563</name>
</gene>
<dbReference type="OrthoDB" id="9799209at2"/>
<dbReference type="Gene3D" id="1.10.287.1260">
    <property type="match status" value="1"/>
</dbReference>
<dbReference type="GO" id="GO:0008381">
    <property type="term" value="F:mechanosensitive monoatomic ion channel activity"/>
    <property type="evidence" value="ECO:0007669"/>
    <property type="project" value="InterPro"/>
</dbReference>
<keyword evidence="2 5" id="KW-0812">Transmembrane</keyword>
<keyword evidence="5" id="KW-0406">Ion transport</keyword>
<comment type="function">
    <text evidence="5">Mechanosensitive channel that participates in the regulation of osmotic pressure changes within the cell, opening in response to stretch forces in the membrane lipid bilayer, without the need for other proteins. Contributes to normal resistance to hypoosmotic shock. Forms an ion channel of 1.0 nanosiemens conductance with a slight preference for anions.</text>
</comment>
<keyword evidence="4 5" id="KW-0472">Membrane</keyword>
<evidence type="ECO:0000256" key="2">
    <source>
        <dbReference type="ARBA" id="ARBA00022692"/>
    </source>
</evidence>
<comment type="subcellular location">
    <subcellularLocation>
        <location evidence="5">Cell inner membrane</location>
        <topology evidence="5">Multi-pass membrane protein</topology>
    </subcellularLocation>
    <subcellularLocation>
        <location evidence="1">Membrane</location>
    </subcellularLocation>
</comment>
<reference evidence="7 8" key="1">
    <citation type="submission" date="2018-03" db="EMBL/GenBank/DDBJ databases">
        <title>Genomic Encyclopedia of Type Strains, Phase III (KMG-III): the genomes of soil and plant-associated and newly described type strains.</title>
        <authorList>
            <person name="Whitman W."/>
        </authorList>
    </citation>
    <scope>NUCLEOTIDE SEQUENCE [LARGE SCALE GENOMIC DNA]</scope>
    <source>
        <strain evidence="7 8">CGMCC 1.12152</strain>
    </source>
</reference>
<keyword evidence="5" id="KW-0407">Ion channel</keyword>
<dbReference type="Proteomes" id="UP000237647">
    <property type="component" value="Unassembled WGS sequence"/>
</dbReference>
<dbReference type="InterPro" id="IPR010920">
    <property type="entry name" value="LSM_dom_sf"/>
</dbReference>